<name>A0A4R6QLK1_9BURK</name>
<evidence type="ECO:0000313" key="1">
    <source>
        <dbReference type="EMBL" id="TDP64247.1"/>
    </source>
</evidence>
<evidence type="ECO:0000313" key="2">
    <source>
        <dbReference type="Proteomes" id="UP000295361"/>
    </source>
</evidence>
<gene>
    <name evidence="1" type="ORF">DES47_104536</name>
</gene>
<dbReference type="EMBL" id="SNXS01000004">
    <property type="protein sequence ID" value="TDP64247.1"/>
    <property type="molecule type" value="Genomic_DNA"/>
</dbReference>
<keyword evidence="2" id="KW-1185">Reference proteome</keyword>
<dbReference type="RefSeq" id="WP_133702068.1">
    <property type="nucleotide sequence ID" value="NZ_SNXS01000004.1"/>
</dbReference>
<comment type="caution">
    <text evidence="1">The sequence shown here is derived from an EMBL/GenBank/DDBJ whole genome shotgun (WGS) entry which is preliminary data.</text>
</comment>
<protein>
    <submittedName>
        <fullName evidence="1">Uncharacterized protein</fullName>
    </submittedName>
</protein>
<dbReference type="InParanoid" id="A0A4R6QLK1"/>
<dbReference type="OrthoDB" id="8906451at2"/>
<sequence>MIVRIDIDGNDIALYDYRVSYQSEDLYADSGLSSVLEALVAAVEGLAPSVVGVEVWYRGVVSGTYPLTVVAMSPDQITEHAQNTTAAIEEAMQ</sequence>
<proteinExistence type="predicted"/>
<accession>A0A4R6QLK1</accession>
<dbReference type="Proteomes" id="UP000295361">
    <property type="component" value="Unassembled WGS sequence"/>
</dbReference>
<reference evidence="1 2" key="1">
    <citation type="submission" date="2019-03" db="EMBL/GenBank/DDBJ databases">
        <title>Genomic Encyclopedia of Type Strains, Phase IV (KMG-IV): sequencing the most valuable type-strain genomes for metagenomic binning, comparative biology and taxonomic classification.</title>
        <authorList>
            <person name="Goeker M."/>
        </authorList>
    </citation>
    <scope>NUCLEOTIDE SEQUENCE [LARGE SCALE GENOMIC DNA]</scope>
    <source>
        <strain evidence="1 2">DSM 16998</strain>
    </source>
</reference>
<dbReference type="AlphaFoldDB" id="A0A4R6QLK1"/>
<organism evidence="1 2">
    <name type="scientific">Roseateles toxinivorans</name>
    <dbReference type="NCBI Taxonomy" id="270368"/>
    <lineage>
        <taxon>Bacteria</taxon>
        <taxon>Pseudomonadati</taxon>
        <taxon>Pseudomonadota</taxon>
        <taxon>Betaproteobacteria</taxon>
        <taxon>Burkholderiales</taxon>
        <taxon>Sphaerotilaceae</taxon>
        <taxon>Roseateles</taxon>
    </lineage>
</organism>